<sequence>MSRSHTYHAKQATDCCSRQSRSRLGEFTLSEGLKASIENQISKLLEEKVPKVLEEYLRPNPDDCVAAAEVPPSPTPEQHLLGQGDEVGPTFDFNFDLMDDNQEGMLAEHSDPLGHISIPTLKVDNGLESTHQDGPASSSGYELSSSYFFSDDVNSGFANRPKTGEFHDRDGVWKSGGETQIWQLYIDQPNRIAAFFLTLHRPQDLKMNRAEDDFPMGGSEIGYSPPQQHGSQDPRPNQESDGEQQNISSEPRFWELMARTGPWMNQFSRQDLNWFITMIEDQRYDISCHLQDAATEDDGRVDGILQNMRAFLERLITALPPADEPNAGNTLNLMGASNQGSPLAAAAMSQHNSRVFSEIPGPIWGQSEPNLGTFLRSQTSNMPAMANGAGGSVASLAYNHSESGSVIVSPSKKRKTRHANGQANDEHESIHGDWQNAREQTPSCDCRRTTPKPLGNGSNAPRSQRPSPTIVQPLRQDRGEHAEKGMVPLPYRVYMCRGEPHLLMPVSKFKEASTQGGSDPVAVSNNSSSTTVYINSLRK</sequence>
<evidence type="ECO:0000256" key="1">
    <source>
        <dbReference type="SAM" id="MobiDB-lite"/>
    </source>
</evidence>
<protein>
    <submittedName>
        <fullName evidence="2">Uncharacterized protein</fullName>
    </submittedName>
</protein>
<organism evidence="2 3">
    <name type="scientific">Cercophora samala</name>
    <dbReference type="NCBI Taxonomy" id="330535"/>
    <lineage>
        <taxon>Eukaryota</taxon>
        <taxon>Fungi</taxon>
        <taxon>Dikarya</taxon>
        <taxon>Ascomycota</taxon>
        <taxon>Pezizomycotina</taxon>
        <taxon>Sordariomycetes</taxon>
        <taxon>Sordariomycetidae</taxon>
        <taxon>Sordariales</taxon>
        <taxon>Lasiosphaeriaceae</taxon>
        <taxon>Cercophora</taxon>
    </lineage>
</organism>
<gene>
    <name evidence="2" type="ORF">QBC41DRAFT_345045</name>
</gene>
<feature type="region of interest" description="Disordered" evidence="1">
    <location>
        <begin position="209"/>
        <end position="248"/>
    </location>
</feature>
<comment type="caution">
    <text evidence="2">The sequence shown here is derived from an EMBL/GenBank/DDBJ whole genome shotgun (WGS) entry which is preliminary data.</text>
</comment>
<name>A0AA40DBY3_9PEZI</name>
<accession>A0AA40DBY3</accession>
<dbReference type="AlphaFoldDB" id="A0AA40DBY3"/>
<feature type="compositionally biased region" description="Low complexity" evidence="1">
    <location>
        <begin position="523"/>
        <end position="532"/>
    </location>
</feature>
<dbReference type="EMBL" id="JAULSY010000025">
    <property type="protein sequence ID" value="KAK0671015.1"/>
    <property type="molecule type" value="Genomic_DNA"/>
</dbReference>
<keyword evidence="3" id="KW-1185">Reference proteome</keyword>
<feature type="compositionally biased region" description="Polar residues" evidence="1">
    <location>
        <begin position="456"/>
        <end position="470"/>
    </location>
</feature>
<feature type="region of interest" description="Disordered" evidence="1">
    <location>
        <begin position="404"/>
        <end position="484"/>
    </location>
</feature>
<evidence type="ECO:0000313" key="2">
    <source>
        <dbReference type="EMBL" id="KAK0671015.1"/>
    </source>
</evidence>
<proteinExistence type="predicted"/>
<feature type="region of interest" description="Disordered" evidence="1">
    <location>
        <begin position="512"/>
        <end position="539"/>
    </location>
</feature>
<feature type="compositionally biased region" description="Basic and acidic residues" evidence="1">
    <location>
        <begin position="475"/>
        <end position="484"/>
    </location>
</feature>
<feature type="compositionally biased region" description="Polar residues" evidence="1">
    <location>
        <begin position="225"/>
        <end position="248"/>
    </location>
</feature>
<reference evidence="2" key="1">
    <citation type="submission" date="2023-06" db="EMBL/GenBank/DDBJ databases">
        <title>Genome-scale phylogeny and comparative genomics of the fungal order Sordariales.</title>
        <authorList>
            <consortium name="Lawrence Berkeley National Laboratory"/>
            <person name="Hensen N."/>
            <person name="Bonometti L."/>
            <person name="Westerberg I."/>
            <person name="Brannstrom I.O."/>
            <person name="Guillou S."/>
            <person name="Cros-Aarteil S."/>
            <person name="Calhoun S."/>
            <person name="Haridas S."/>
            <person name="Kuo A."/>
            <person name="Mondo S."/>
            <person name="Pangilinan J."/>
            <person name="Riley R."/>
            <person name="Labutti K."/>
            <person name="Andreopoulos B."/>
            <person name="Lipzen A."/>
            <person name="Chen C."/>
            <person name="Yanf M."/>
            <person name="Daum C."/>
            <person name="Ng V."/>
            <person name="Clum A."/>
            <person name="Steindorff A."/>
            <person name="Ohm R."/>
            <person name="Martin F."/>
            <person name="Silar P."/>
            <person name="Natvig D."/>
            <person name="Lalanne C."/>
            <person name="Gautier V."/>
            <person name="Ament-Velasquez S.L."/>
            <person name="Kruys A."/>
            <person name="Hutchinson M.I."/>
            <person name="Powell A.J."/>
            <person name="Barry K."/>
            <person name="Miller A.N."/>
            <person name="Grigoriev I.V."/>
            <person name="Debuchy R."/>
            <person name="Gladieux P."/>
            <person name="Thoren M.H."/>
            <person name="Johannesson H."/>
        </authorList>
    </citation>
    <scope>NUCLEOTIDE SEQUENCE</scope>
    <source>
        <strain evidence="2">CBS 307.81</strain>
    </source>
</reference>
<dbReference type="Proteomes" id="UP001174997">
    <property type="component" value="Unassembled WGS sequence"/>
</dbReference>
<evidence type="ECO:0000313" key="3">
    <source>
        <dbReference type="Proteomes" id="UP001174997"/>
    </source>
</evidence>